<dbReference type="PANTHER" id="PTHR19879">
    <property type="entry name" value="TRANSCRIPTION INITIATION FACTOR TFIID"/>
    <property type="match status" value="1"/>
</dbReference>
<dbReference type="Proteomes" id="UP000199028">
    <property type="component" value="Unassembled WGS sequence"/>
</dbReference>
<dbReference type="PROSITE" id="PS50082">
    <property type="entry name" value="WD_REPEATS_2"/>
    <property type="match status" value="1"/>
</dbReference>
<dbReference type="InterPro" id="IPR027417">
    <property type="entry name" value="P-loop_NTPase"/>
</dbReference>
<feature type="transmembrane region" description="Helical" evidence="2">
    <location>
        <begin position="35"/>
        <end position="53"/>
    </location>
</feature>
<evidence type="ECO:0000256" key="2">
    <source>
        <dbReference type="SAM" id="Phobius"/>
    </source>
</evidence>
<accession>A0A1H9BZ37</accession>
<dbReference type="PROSITE" id="PS50294">
    <property type="entry name" value="WD_REPEATS_REGION"/>
    <property type="match status" value="1"/>
</dbReference>
<name>A0A1H9BZ37_9PSEU</name>
<keyword evidence="2" id="KW-1133">Transmembrane helix</keyword>
<organism evidence="3 4">
    <name type="scientific">Lentzea flaviverrucosa</name>
    <dbReference type="NCBI Taxonomy" id="200379"/>
    <lineage>
        <taxon>Bacteria</taxon>
        <taxon>Bacillati</taxon>
        <taxon>Actinomycetota</taxon>
        <taxon>Actinomycetes</taxon>
        <taxon>Pseudonocardiales</taxon>
        <taxon>Pseudonocardiaceae</taxon>
        <taxon>Lentzea</taxon>
    </lineage>
</organism>
<keyword evidence="1" id="KW-0853">WD repeat</keyword>
<dbReference type="InterPro" id="IPR001680">
    <property type="entry name" value="WD40_rpt"/>
</dbReference>
<feature type="transmembrane region" description="Helical" evidence="2">
    <location>
        <begin position="468"/>
        <end position="491"/>
    </location>
</feature>
<feature type="repeat" description="WD" evidence="1">
    <location>
        <begin position="1076"/>
        <end position="1106"/>
    </location>
</feature>
<evidence type="ECO:0000313" key="3">
    <source>
        <dbReference type="EMBL" id="SEP94027.1"/>
    </source>
</evidence>
<evidence type="ECO:0000256" key="1">
    <source>
        <dbReference type="PROSITE-ProRule" id="PRU00221"/>
    </source>
</evidence>
<sequence>MKNTIKGSVNGTAVQTGVVEGDLVITTGQSGSGPSWVVTVAVASAVAVVWAVAGGGSGGWLVGAGLAGLLVAACGAAWAFRAARTSPSIEERLAELREVVTEQWEDEVTARGLAGPRPLRLRWRPTERRAQAGSLPESAPLAGALVHDTSDKSPVAHQLAAQFLDGPHDQLVVLGEPGAGKTTLAVLFTIAAAAHDRVPVLLPVAGWQPHDPSTGAGEHVEHWIARRLAADYGSLVHGVPLSRLLPVLDGLDEMSENSLGKALTDLERVAGLGLRMVITCRGEEFEEAVAESRVLTHAAVVDVERIRPEDARVYLTQAELEEAGPGRWQAVTRSLTDDPGGPVATALSTPLMISLARRVYQRPREDPEELTRLGTKEQVEHHLLEQFLVTAYPRDQDRDRARRWLSFLAVHLRDRVGGTELEWWRIARAVPPFVFTLLITAMITVSGAALSVTLWGLLGDPGDDLIEYAFGGAVMGLPVGLVAGLNVARAAHTSPSPSRRHVAMIAAAGVGRDLAVMVSIVCGAALVVLLGAYAVAGPATTGFVIGLRESARTLSLAGDFVPNVVVISVAILGVATLTNGVVAGRDGTPHRSSPSVRGLFLHLPVGVFAGLIIGSPWLIMVGAWQVNQSVMLWLVTAATVGVPLALGRWLAAPAPWSTAPSPLSVLRTDRTATLLTAVVTGVCGGLATAAAVAFPSDSDERVAEAAVAAVIAVPVISIVVLFGTGTAWSVYTVARLWLAVRGRLPWRLMRFLGEAHEKGVLRSAGPSYELRHDLLRGYLADRWRGTRPAAPGRTRLVRRHPAVVAVATTGLLLVSVVVVEAQSPLRRIFDTSEFRDVDAISFSGDGKKVLVHTRSRMTVLEVDSGRSSELTEIPGFGNVIGIDRDGTTCTFYGTLLVRRRCTSEHGWDHAARIPAPVRPVALSPNGTTLVLVEPDGHLACVDTVTLKGKYVARSDAVVIGGAFSSDSNVVALVGEDRSILVSGEDGSRQWKTTSPDGRLSGLAVAGNGEHVAIVESLEVVHLLHKDGTHRTLAGTQAAFSPDSEVLAVAGIAGGITFWSAETGQLLETVGTGDIPVFDLAFSPDGSTLATAGDRGRVLLWDVPARP</sequence>
<proteinExistence type="predicted"/>
<feature type="transmembrane region" description="Helical" evidence="2">
    <location>
        <begin position="630"/>
        <end position="651"/>
    </location>
</feature>
<keyword evidence="4" id="KW-1185">Reference proteome</keyword>
<dbReference type="PANTHER" id="PTHR19879:SF9">
    <property type="entry name" value="TRANSCRIPTION INITIATION FACTOR TFIID SUBUNIT 5"/>
    <property type="match status" value="1"/>
</dbReference>
<dbReference type="Pfam" id="PF00400">
    <property type="entry name" value="WD40"/>
    <property type="match status" value="1"/>
</dbReference>
<dbReference type="Gene3D" id="3.40.50.300">
    <property type="entry name" value="P-loop containing nucleotide triphosphate hydrolases"/>
    <property type="match status" value="1"/>
</dbReference>
<dbReference type="InterPro" id="IPR015943">
    <property type="entry name" value="WD40/YVTN_repeat-like_dom_sf"/>
</dbReference>
<gene>
    <name evidence="3" type="ORF">SAMN05216195_101634</name>
</gene>
<keyword evidence="2" id="KW-0472">Membrane</keyword>
<dbReference type="RefSeq" id="WP_090063024.1">
    <property type="nucleotide sequence ID" value="NZ_FOFT01000001.1"/>
</dbReference>
<protein>
    <submittedName>
        <fullName evidence="3">Uncharacterized protein</fullName>
    </submittedName>
</protein>
<feature type="transmembrane region" description="Helical" evidence="2">
    <location>
        <begin position="556"/>
        <end position="578"/>
    </location>
</feature>
<feature type="transmembrane region" description="Helical" evidence="2">
    <location>
        <begin position="599"/>
        <end position="624"/>
    </location>
</feature>
<evidence type="ECO:0000313" key="4">
    <source>
        <dbReference type="Proteomes" id="UP000199028"/>
    </source>
</evidence>
<dbReference type="Gene3D" id="2.130.10.10">
    <property type="entry name" value="YVTN repeat-like/Quinoprotein amine dehydrogenase"/>
    <property type="match status" value="2"/>
</dbReference>
<dbReference type="SUPFAM" id="SSF52540">
    <property type="entry name" value="P-loop containing nucleoside triphosphate hydrolases"/>
    <property type="match status" value="1"/>
</dbReference>
<dbReference type="AlphaFoldDB" id="A0A1H9BZ37"/>
<feature type="transmembrane region" description="Helical" evidence="2">
    <location>
        <begin position="802"/>
        <end position="819"/>
    </location>
</feature>
<feature type="transmembrane region" description="Helical" evidence="2">
    <location>
        <begin position="433"/>
        <end position="456"/>
    </location>
</feature>
<feature type="transmembrane region" description="Helical" evidence="2">
    <location>
        <begin position="59"/>
        <end position="80"/>
    </location>
</feature>
<feature type="transmembrane region" description="Helical" evidence="2">
    <location>
        <begin position="706"/>
        <end position="734"/>
    </location>
</feature>
<dbReference type="SMART" id="SM00320">
    <property type="entry name" value="WD40"/>
    <property type="match status" value="3"/>
</dbReference>
<dbReference type="EMBL" id="FOFT01000001">
    <property type="protein sequence ID" value="SEP94027.1"/>
    <property type="molecule type" value="Genomic_DNA"/>
</dbReference>
<feature type="transmembrane region" description="Helical" evidence="2">
    <location>
        <begin position="514"/>
        <end position="536"/>
    </location>
</feature>
<dbReference type="SUPFAM" id="SSF69322">
    <property type="entry name" value="Tricorn protease domain 2"/>
    <property type="match status" value="1"/>
</dbReference>
<dbReference type="OrthoDB" id="419058at2"/>
<reference evidence="4" key="1">
    <citation type="submission" date="2016-10" db="EMBL/GenBank/DDBJ databases">
        <authorList>
            <person name="Varghese N."/>
            <person name="Submissions S."/>
        </authorList>
    </citation>
    <scope>NUCLEOTIDE SEQUENCE [LARGE SCALE GENOMIC DNA]</scope>
    <source>
        <strain evidence="4">CGMCC 4.578</strain>
    </source>
</reference>
<feature type="transmembrane region" description="Helical" evidence="2">
    <location>
        <begin position="672"/>
        <end position="694"/>
    </location>
</feature>
<keyword evidence="2" id="KW-0812">Transmembrane</keyword>